<feature type="transmembrane region" description="Helical" evidence="7">
    <location>
        <begin position="256"/>
        <end position="272"/>
    </location>
</feature>
<evidence type="ECO:0000256" key="7">
    <source>
        <dbReference type="SAM" id="Phobius"/>
    </source>
</evidence>
<evidence type="ECO:0000256" key="3">
    <source>
        <dbReference type="ARBA" id="ARBA00022475"/>
    </source>
</evidence>
<feature type="domain" description="Major facilitator superfamily (MFS) profile" evidence="8">
    <location>
        <begin position="41"/>
        <end position="499"/>
    </location>
</feature>
<dbReference type="eggNOG" id="arCOG00144">
    <property type="taxonomic scope" value="Archaea"/>
</dbReference>
<dbReference type="GO" id="GO:0005886">
    <property type="term" value="C:plasma membrane"/>
    <property type="evidence" value="ECO:0007669"/>
    <property type="project" value="UniProtKB-SubCell"/>
</dbReference>
<dbReference type="InParanoid" id="Q9HK15"/>
<dbReference type="PaxDb" id="273075-Ta0793"/>
<dbReference type="AlphaFoldDB" id="Q9HK15"/>
<name>Q9HK15_THEAC</name>
<dbReference type="PANTHER" id="PTHR42718:SF46">
    <property type="entry name" value="BLR6921 PROTEIN"/>
    <property type="match status" value="1"/>
</dbReference>
<evidence type="ECO:0000256" key="4">
    <source>
        <dbReference type="ARBA" id="ARBA00022692"/>
    </source>
</evidence>
<dbReference type="GO" id="GO:0022857">
    <property type="term" value="F:transmembrane transporter activity"/>
    <property type="evidence" value="ECO:0007669"/>
    <property type="project" value="InterPro"/>
</dbReference>
<feature type="transmembrane region" description="Helical" evidence="7">
    <location>
        <begin position="41"/>
        <end position="63"/>
    </location>
</feature>
<dbReference type="Gene3D" id="1.20.1720.10">
    <property type="entry name" value="Multidrug resistance protein D"/>
    <property type="match status" value="1"/>
</dbReference>
<evidence type="ECO:0000256" key="2">
    <source>
        <dbReference type="ARBA" id="ARBA00022448"/>
    </source>
</evidence>
<dbReference type="HOGENOM" id="CLU_000960_28_3_2"/>
<dbReference type="SUPFAM" id="SSF103473">
    <property type="entry name" value="MFS general substrate transporter"/>
    <property type="match status" value="1"/>
</dbReference>
<keyword evidence="3" id="KW-1003">Cell membrane</keyword>
<dbReference type="InterPro" id="IPR011701">
    <property type="entry name" value="MFS"/>
</dbReference>
<gene>
    <name evidence="9" type="ordered locus">Ta0793</name>
</gene>
<feature type="transmembrane region" description="Helical" evidence="7">
    <location>
        <begin position="196"/>
        <end position="218"/>
    </location>
</feature>
<feature type="transmembrane region" description="Helical" evidence="7">
    <location>
        <begin position="164"/>
        <end position="184"/>
    </location>
</feature>
<feature type="transmembrane region" description="Helical" evidence="7">
    <location>
        <begin position="293"/>
        <end position="318"/>
    </location>
</feature>
<evidence type="ECO:0000313" key="9">
    <source>
        <dbReference type="EMBL" id="CAC11924.1"/>
    </source>
</evidence>
<dbReference type="CDD" id="cd17321">
    <property type="entry name" value="MFS_MMR_MDR_like"/>
    <property type="match status" value="1"/>
</dbReference>
<evidence type="ECO:0000256" key="5">
    <source>
        <dbReference type="ARBA" id="ARBA00022989"/>
    </source>
</evidence>
<dbReference type="Gene3D" id="1.20.1250.20">
    <property type="entry name" value="MFS general substrate transporter like domains"/>
    <property type="match status" value="1"/>
</dbReference>
<feature type="transmembrane region" description="Helical" evidence="7">
    <location>
        <begin position="230"/>
        <end position="250"/>
    </location>
</feature>
<feature type="transmembrane region" description="Helical" evidence="7">
    <location>
        <begin position="382"/>
        <end position="401"/>
    </location>
</feature>
<accession>Q9HK15</accession>
<protein>
    <submittedName>
        <fullName evidence="9">Multidrug resistance protein related protein</fullName>
    </submittedName>
</protein>
<evidence type="ECO:0000256" key="1">
    <source>
        <dbReference type="ARBA" id="ARBA00004651"/>
    </source>
</evidence>
<feature type="transmembrane region" description="Helical" evidence="7">
    <location>
        <begin position="324"/>
        <end position="346"/>
    </location>
</feature>
<evidence type="ECO:0000256" key="6">
    <source>
        <dbReference type="ARBA" id="ARBA00023136"/>
    </source>
</evidence>
<feature type="transmembrane region" description="Helical" evidence="7">
    <location>
        <begin position="358"/>
        <end position="376"/>
    </location>
</feature>
<dbReference type="Pfam" id="PF07690">
    <property type="entry name" value="MFS_1"/>
    <property type="match status" value="1"/>
</dbReference>
<keyword evidence="4 7" id="KW-0812">Transmembrane</keyword>
<feature type="transmembrane region" description="Helical" evidence="7">
    <location>
        <begin position="131"/>
        <end position="157"/>
    </location>
</feature>
<reference evidence="9 10" key="1">
    <citation type="journal article" date="2000" name="Nature">
        <title>The genome sequence of the thermoacidophilic scavenger Thermoplasma acidophilum.</title>
        <authorList>
            <person name="Ruepp A."/>
            <person name="Graml W."/>
            <person name="Santos-Martinez M.L."/>
            <person name="Koretke K.K."/>
            <person name="Volker C."/>
            <person name="Mewes H.W."/>
            <person name="Frishman D."/>
            <person name="Stocker S."/>
            <person name="Lupas A.N."/>
            <person name="Baumeister W."/>
        </authorList>
    </citation>
    <scope>NUCLEOTIDE SEQUENCE [LARGE SCALE GENOMIC DNA]</scope>
    <source>
        <strain evidence="10">ATCC 25905 / DSM 1728 / JCM 9062 / NBRC 15155 / AMRC-C165</strain>
    </source>
</reference>
<evidence type="ECO:0000259" key="8">
    <source>
        <dbReference type="PROSITE" id="PS50850"/>
    </source>
</evidence>
<keyword evidence="5 7" id="KW-1133">Transmembrane helix</keyword>
<organism evidence="9 10">
    <name type="scientific">Thermoplasma acidophilum (strain ATCC 25905 / DSM 1728 / JCM 9062 / NBRC 15155 / AMRC-C165)</name>
    <dbReference type="NCBI Taxonomy" id="273075"/>
    <lineage>
        <taxon>Archaea</taxon>
        <taxon>Methanobacteriati</taxon>
        <taxon>Thermoplasmatota</taxon>
        <taxon>Thermoplasmata</taxon>
        <taxon>Thermoplasmatales</taxon>
        <taxon>Thermoplasmataceae</taxon>
        <taxon>Thermoplasma</taxon>
    </lineage>
</organism>
<dbReference type="Proteomes" id="UP000001024">
    <property type="component" value="Chromosome"/>
</dbReference>
<dbReference type="STRING" id="273075.gene:9572008"/>
<feature type="transmembrane region" description="Helical" evidence="7">
    <location>
        <begin position="106"/>
        <end position="125"/>
    </location>
</feature>
<feature type="transmembrane region" description="Helical" evidence="7">
    <location>
        <begin position="422"/>
        <end position="446"/>
    </location>
</feature>
<sequence>MPSGYRHGYQDRKELLAICMDVTSGVAKLHGTPSIRGRGPILLTTSIGSFLTPFLSSAAAFAVPSIGRYFHLSFIQAAIIPMVLLIPLASMMIFLGKFADAVGRVLIFRMGFMVFMAFSLVAAFSRSYTMLLASLFMVGFGSAALSTNGTAIVSYIFSRGGRGFALGINAMAVYLGLTFAPFLGGTLIEAYDWQSVFYFSAGMAVVGYAVSMFSLRSIDMRGRRSREIPQAGLFMASLLSITSFAALGYFFGYLRLIYLIVIGLILLGIFVYREIRSDVQVIPRQMVSGNRTFVASNITALLNYLSTFSIVFVFSIYLQAILRITPFISGLIILPEPVMMVLLSPVAGRLSDRYGSRVIASLGMIIIGASFIYLFVYAGRDIRVIMASLAVIGVGFGLFSAPNTNSVMSSIDPMFSGIGSGFLGTMRFLGQLFSIIMASSILSSYIPRELVSGIFSGAVVSIDPAYAADFVHGFRIVMIVSGILSLAGAYTSLLKNRGR</sequence>
<comment type="subcellular location">
    <subcellularLocation>
        <location evidence="1">Cell membrane</location>
        <topology evidence="1">Multi-pass membrane protein</topology>
    </subcellularLocation>
</comment>
<dbReference type="EnsemblBacteria" id="CAC11924">
    <property type="protein sequence ID" value="CAC11924"/>
    <property type="gene ID" value="CAC11924"/>
</dbReference>
<dbReference type="KEGG" id="tac:Ta0793"/>
<proteinExistence type="predicted"/>
<dbReference type="PANTHER" id="PTHR42718">
    <property type="entry name" value="MAJOR FACILITATOR SUPERFAMILY MULTIDRUG TRANSPORTER MFSC"/>
    <property type="match status" value="1"/>
</dbReference>
<dbReference type="PROSITE" id="PS50850">
    <property type="entry name" value="MFS"/>
    <property type="match status" value="1"/>
</dbReference>
<keyword evidence="6 7" id="KW-0472">Membrane</keyword>
<keyword evidence="10" id="KW-1185">Reference proteome</keyword>
<feature type="transmembrane region" description="Helical" evidence="7">
    <location>
        <begin position="69"/>
        <end position="94"/>
    </location>
</feature>
<keyword evidence="2" id="KW-0813">Transport</keyword>
<feature type="transmembrane region" description="Helical" evidence="7">
    <location>
        <begin position="473"/>
        <end position="493"/>
    </location>
</feature>
<dbReference type="EMBL" id="AL445065">
    <property type="protein sequence ID" value="CAC11924.1"/>
    <property type="molecule type" value="Genomic_DNA"/>
</dbReference>
<dbReference type="InterPro" id="IPR036259">
    <property type="entry name" value="MFS_trans_sf"/>
</dbReference>
<dbReference type="InterPro" id="IPR020846">
    <property type="entry name" value="MFS_dom"/>
</dbReference>
<evidence type="ECO:0000313" key="10">
    <source>
        <dbReference type="Proteomes" id="UP000001024"/>
    </source>
</evidence>